<evidence type="ECO:0000313" key="3">
    <source>
        <dbReference type="Proteomes" id="UP000636755"/>
    </source>
</evidence>
<dbReference type="RefSeq" id="WP_186934656.1">
    <property type="nucleotide sequence ID" value="NZ_JACOPS010000001.1"/>
</dbReference>
<reference evidence="2 3" key="1">
    <citation type="submission" date="2020-08" db="EMBL/GenBank/DDBJ databases">
        <title>Genome public.</title>
        <authorList>
            <person name="Liu C."/>
            <person name="Sun Q."/>
        </authorList>
    </citation>
    <scope>NUCLEOTIDE SEQUENCE [LARGE SCALE GENOMIC DNA]</scope>
    <source>
        <strain evidence="2 3">NSJ-71</strain>
    </source>
</reference>
<feature type="signal peptide" evidence="1">
    <location>
        <begin position="1"/>
        <end position="30"/>
    </location>
</feature>
<sequence length="182" mass="19774">MKIQKKHIVMTSLVLALATAVYINYQISQARTTSPAKELGAASYVNATVGETATSDEAATAMALSKEQQDFFASERTKRQNTQDKVIDDAEEILDSDSSSDTELTEAQENVERIISFFTTQDTIETIVKAKGFSDCLCCITDMGVTVIVPKNELNENTVLSIYDAVTTHYEIASDAISVVGA</sequence>
<dbReference type="Gene3D" id="1.10.287.4300">
    <property type="entry name" value="Stage III sporulation protein AH-like"/>
    <property type="match status" value="1"/>
</dbReference>
<dbReference type="Proteomes" id="UP000636755">
    <property type="component" value="Unassembled WGS sequence"/>
</dbReference>
<comment type="caution">
    <text evidence="2">The sequence shown here is derived from an EMBL/GenBank/DDBJ whole genome shotgun (WGS) entry which is preliminary data.</text>
</comment>
<gene>
    <name evidence="2" type="ORF">H8R91_01990</name>
</gene>
<keyword evidence="3" id="KW-1185">Reference proteome</keyword>
<feature type="chain" id="PRO_5046618875" evidence="1">
    <location>
        <begin position="31"/>
        <end position="182"/>
    </location>
</feature>
<organism evidence="2 3">
    <name type="scientific">Ruminococcus intestinalis</name>
    <dbReference type="NCBI Taxonomy" id="2763066"/>
    <lineage>
        <taxon>Bacteria</taxon>
        <taxon>Bacillati</taxon>
        <taxon>Bacillota</taxon>
        <taxon>Clostridia</taxon>
        <taxon>Eubacteriales</taxon>
        <taxon>Oscillospiraceae</taxon>
        <taxon>Ruminococcus</taxon>
    </lineage>
</organism>
<dbReference type="EMBL" id="JACOPS010000001">
    <property type="protein sequence ID" value="MBC5727319.1"/>
    <property type="molecule type" value="Genomic_DNA"/>
</dbReference>
<keyword evidence="1" id="KW-0732">Signal</keyword>
<dbReference type="InterPro" id="IPR038503">
    <property type="entry name" value="SpoIIIAH_sf"/>
</dbReference>
<proteinExistence type="predicted"/>
<name>A0ABR7HIH2_9FIRM</name>
<dbReference type="InterPro" id="IPR024232">
    <property type="entry name" value="SpoIIIAH"/>
</dbReference>
<protein>
    <submittedName>
        <fullName evidence="2">SpoIIIAH-like family protein</fullName>
    </submittedName>
</protein>
<accession>A0ABR7HIH2</accession>
<dbReference type="Pfam" id="PF12685">
    <property type="entry name" value="SpoIIIAH"/>
    <property type="match status" value="1"/>
</dbReference>
<evidence type="ECO:0000313" key="2">
    <source>
        <dbReference type="EMBL" id="MBC5727319.1"/>
    </source>
</evidence>
<evidence type="ECO:0000256" key="1">
    <source>
        <dbReference type="SAM" id="SignalP"/>
    </source>
</evidence>